<dbReference type="Proteomes" id="UP000186817">
    <property type="component" value="Unassembled WGS sequence"/>
</dbReference>
<proteinExistence type="predicted"/>
<accession>A0A1Q9CY13</accession>
<dbReference type="AlphaFoldDB" id="A0A1Q9CY13"/>
<reference evidence="2 3" key="1">
    <citation type="submission" date="2016-02" db="EMBL/GenBank/DDBJ databases">
        <title>Genome analysis of coral dinoflagellate symbionts highlights evolutionary adaptations to a symbiotic lifestyle.</title>
        <authorList>
            <person name="Aranda M."/>
            <person name="Li Y."/>
            <person name="Liew Y.J."/>
            <person name="Baumgarten S."/>
            <person name="Simakov O."/>
            <person name="Wilson M."/>
            <person name="Piel J."/>
            <person name="Ashoor H."/>
            <person name="Bougouffa S."/>
            <person name="Bajic V.B."/>
            <person name="Ryu T."/>
            <person name="Ravasi T."/>
            <person name="Bayer T."/>
            <person name="Micklem G."/>
            <person name="Kim H."/>
            <person name="Bhak J."/>
            <person name="Lajeunesse T.C."/>
            <person name="Voolstra C.R."/>
        </authorList>
    </citation>
    <scope>NUCLEOTIDE SEQUENCE [LARGE SCALE GENOMIC DNA]</scope>
    <source>
        <strain evidence="2 3">CCMP2467</strain>
    </source>
</reference>
<keyword evidence="3" id="KW-1185">Reference proteome</keyword>
<protein>
    <submittedName>
        <fullName evidence="2">Uncharacterized protein</fullName>
    </submittedName>
</protein>
<feature type="region of interest" description="Disordered" evidence="1">
    <location>
        <begin position="1"/>
        <end position="31"/>
    </location>
</feature>
<organism evidence="2 3">
    <name type="scientific">Symbiodinium microadriaticum</name>
    <name type="common">Dinoflagellate</name>
    <name type="synonym">Zooxanthella microadriatica</name>
    <dbReference type="NCBI Taxonomy" id="2951"/>
    <lineage>
        <taxon>Eukaryota</taxon>
        <taxon>Sar</taxon>
        <taxon>Alveolata</taxon>
        <taxon>Dinophyceae</taxon>
        <taxon>Suessiales</taxon>
        <taxon>Symbiodiniaceae</taxon>
        <taxon>Symbiodinium</taxon>
    </lineage>
</organism>
<name>A0A1Q9CY13_SYMMI</name>
<evidence type="ECO:0000256" key="1">
    <source>
        <dbReference type="SAM" id="MobiDB-lite"/>
    </source>
</evidence>
<evidence type="ECO:0000313" key="3">
    <source>
        <dbReference type="Proteomes" id="UP000186817"/>
    </source>
</evidence>
<comment type="caution">
    <text evidence="2">The sequence shown here is derived from an EMBL/GenBank/DDBJ whole genome shotgun (WGS) entry which is preliminary data.</text>
</comment>
<sequence>MGPCRAPGEVLLLGGSGTAGAQGPDGPDPKAWEPVAGAAGAATGGLAAGAAAAVVGTAWAIQGGMTAASHMLGWGAENGGGTDSDASRPSRATDVQTLIGMQDSGAIDRGISIKINEVRDIRRGLFHEEVAEDQGAEHFKGINTVARHDFAVSFQIGGGATELAGQILWVSPLFFQGPACAARENEDKAQACGKTRAKQLTVQRHRPEWAKQTPKVLGITSAPGPRTEADSVSQRLSKGLRRLHLLALIKLPFERFLPCYRSLVLPVMTYAWIGKLPGRTRSNGLFSALSIAMGTLRLANDRIREVVYGGNTHLDAVLRQRLFGKVCKLKAKQAV</sequence>
<evidence type="ECO:0000313" key="2">
    <source>
        <dbReference type="EMBL" id="OLP87797.1"/>
    </source>
</evidence>
<dbReference type="EMBL" id="LSRX01000842">
    <property type="protein sequence ID" value="OLP87797.1"/>
    <property type="molecule type" value="Genomic_DNA"/>
</dbReference>
<gene>
    <name evidence="2" type="ORF">AK812_SmicGene30964</name>
</gene>